<evidence type="ECO:0000259" key="1">
    <source>
        <dbReference type="Pfam" id="PF12680"/>
    </source>
</evidence>
<keyword evidence="3" id="KW-1185">Reference proteome</keyword>
<dbReference type="SUPFAM" id="SSF54427">
    <property type="entry name" value="NTF2-like"/>
    <property type="match status" value="1"/>
</dbReference>
<dbReference type="InterPro" id="IPR032710">
    <property type="entry name" value="NTF2-like_dom_sf"/>
</dbReference>
<gene>
    <name evidence="2" type="ORF">M8009_18620</name>
</gene>
<dbReference type="Proteomes" id="UP001165369">
    <property type="component" value="Unassembled WGS sequence"/>
</dbReference>
<name>A0ABT0T6Z6_9GAMM</name>
<dbReference type="RefSeq" id="WP_250063942.1">
    <property type="nucleotide sequence ID" value="NZ_JAMJPK010000012.1"/>
</dbReference>
<dbReference type="Gene3D" id="3.10.450.50">
    <property type="match status" value="1"/>
</dbReference>
<evidence type="ECO:0000313" key="2">
    <source>
        <dbReference type="EMBL" id="MCL7942291.1"/>
    </source>
</evidence>
<accession>A0ABT0T6Z6</accession>
<dbReference type="EMBL" id="JAMJPK010000012">
    <property type="protein sequence ID" value="MCL7942291.1"/>
    <property type="molecule type" value="Genomic_DNA"/>
</dbReference>
<dbReference type="InterPro" id="IPR037401">
    <property type="entry name" value="SnoaL-like"/>
</dbReference>
<evidence type="ECO:0000313" key="3">
    <source>
        <dbReference type="Proteomes" id="UP001165369"/>
    </source>
</evidence>
<sequence>MSAADYLGLYAEGWTKGDADTILKAVSDDYIFDDPNAGKIAKSDFAAYLSGMKENVRSLRGGNLPDPYMAITEVITQEEEGVLTAWCWWAVPGTEIQGSGLIKVGAEGVHSEVVTYYTNLPG</sequence>
<organism evidence="2 3">
    <name type="scientific">Halomonas gemina</name>
    <dbReference type="NCBI Taxonomy" id="2945105"/>
    <lineage>
        <taxon>Bacteria</taxon>
        <taxon>Pseudomonadati</taxon>
        <taxon>Pseudomonadota</taxon>
        <taxon>Gammaproteobacteria</taxon>
        <taxon>Oceanospirillales</taxon>
        <taxon>Halomonadaceae</taxon>
        <taxon>Halomonas</taxon>
    </lineage>
</organism>
<feature type="domain" description="SnoaL-like" evidence="1">
    <location>
        <begin position="10"/>
        <end position="113"/>
    </location>
</feature>
<reference evidence="2" key="1">
    <citation type="submission" date="2022-05" db="EMBL/GenBank/DDBJ databases">
        <title>Halomonas geminus sp. nov. and Halomonas llamarensis sp. nov. isolated from high-altitude salars of the Atacama Desert.</title>
        <authorList>
            <person name="Hintersatz C."/>
            <person name="Rojas L.A."/>
            <person name="Wei T.-S."/>
            <person name="Kutschke S."/>
            <person name="Lehmann F."/>
            <person name="Jain R."/>
            <person name="Pollmann K."/>
        </authorList>
    </citation>
    <scope>NUCLEOTIDE SEQUENCE</scope>
    <source>
        <strain evidence="2">ATCH28</strain>
    </source>
</reference>
<proteinExistence type="predicted"/>
<comment type="caution">
    <text evidence="2">The sequence shown here is derived from an EMBL/GenBank/DDBJ whole genome shotgun (WGS) entry which is preliminary data.</text>
</comment>
<dbReference type="Pfam" id="PF12680">
    <property type="entry name" value="SnoaL_2"/>
    <property type="match status" value="1"/>
</dbReference>
<protein>
    <recommendedName>
        <fullName evidence="1">SnoaL-like domain-containing protein</fullName>
    </recommendedName>
</protein>